<reference evidence="2 3" key="1">
    <citation type="submission" date="2007-03" db="EMBL/GenBank/DDBJ databases">
        <authorList>
            <person name="Fulton L."/>
            <person name="Clifton S."/>
            <person name="Fulton B."/>
            <person name="Xu J."/>
            <person name="Minx P."/>
            <person name="Pepin K.H."/>
            <person name="Johnson M."/>
            <person name="Thiruvilangam P."/>
            <person name="Bhonagiri V."/>
            <person name="Nash W.E."/>
            <person name="Mardis E.R."/>
            <person name="Wilson R.K."/>
        </authorList>
    </citation>
    <scope>NUCLEOTIDE SEQUENCE [LARGE SCALE GENOMIC DNA]</scope>
    <source>
        <strain evidence="2 3">ATCC 27756</strain>
    </source>
</reference>
<reference evidence="2 3" key="2">
    <citation type="submission" date="2007-04" db="EMBL/GenBank/DDBJ databases">
        <title>Draft genome sequence of Ruminococcus torques (ATCC 27756).</title>
        <authorList>
            <person name="Sudarsanam P."/>
            <person name="Ley R."/>
            <person name="Guruge J."/>
            <person name="Turnbaugh P.J."/>
            <person name="Mahowald M."/>
            <person name="Liep D."/>
            <person name="Gordon J."/>
        </authorList>
    </citation>
    <scope>NUCLEOTIDE SEQUENCE [LARGE SCALE GENOMIC DNA]</scope>
    <source>
        <strain evidence="2 3">ATCC 27756</strain>
    </source>
</reference>
<dbReference type="HOGENOM" id="CLU_3239207_0_0_9"/>
<evidence type="ECO:0000313" key="2">
    <source>
        <dbReference type="EMBL" id="EDK24365.1"/>
    </source>
</evidence>
<dbReference type="Proteomes" id="UP000003577">
    <property type="component" value="Unassembled WGS sequence"/>
</dbReference>
<dbReference type="EMBL" id="AAVP02000005">
    <property type="protein sequence ID" value="EDK24365.1"/>
    <property type="molecule type" value="Genomic_DNA"/>
</dbReference>
<comment type="caution">
    <text evidence="2">The sequence shown here is derived from an EMBL/GenBank/DDBJ whole genome shotgun (WGS) entry which is preliminary data.</text>
</comment>
<name>A5KME9_9FIRM</name>
<evidence type="ECO:0000256" key="1">
    <source>
        <dbReference type="SAM" id="MobiDB-lite"/>
    </source>
</evidence>
<proteinExistence type="predicted"/>
<evidence type="ECO:0000313" key="3">
    <source>
        <dbReference type="Proteomes" id="UP000003577"/>
    </source>
</evidence>
<accession>A5KME9</accession>
<protein>
    <submittedName>
        <fullName evidence="2">Uncharacterized protein</fullName>
    </submittedName>
</protein>
<dbReference type="PaxDb" id="411460-RUMTOR_01420"/>
<feature type="region of interest" description="Disordered" evidence="1">
    <location>
        <begin position="1"/>
        <end position="20"/>
    </location>
</feature>
<gene>
    <name evidence="2" type="ORF">RUMTOR_01420</name>
</gene>
<sequence>MIRNKNNERIDRRVGSPDRDQKDLTFADILNIDTTYSRISKDV</sequence>
<dbReference type="AlphaFoldDB" id="A5KME9"/>
<organism evidence="2 3">
    <name type="scientific">[Ruminococcus] torques ATCC 27756</name>
    <dbReference type="NCBI Taxonomy" id="411460"/>
    <lineage>
        <taxon>Bacteria</taxon>
        <taxon>Bacillati</taxon>
        <taxon>Bacillota</taxon>
        <taxon>Clostridia</taxon>
        <taxon>Lachnospirales</taxon>
        <taxon>Lachnospiraceae</taxon>
        <taxon>Mediterraneibacter</taxon>
    </lineage>
</organism>